<gene>
    <name evidence="1" type="ORF">L6452_28770</name>
</gene>
<dbReference type="EMBL" id="CM042055">
    <property type="protein sequence ID" value="KAI3703016.1"/>
    <property type="molecule type" value="Genomic_DNA"/>
</dbReference>
<dbReference type="Proteomes" id="UP001055879">
    <property type="component" value="Linkage Group LG09"/>
</dbReference>
<protein>
    <submittedName>
        <fullName evidence="1">Uncharacterized protein</fullName>
    </submittedName>
</protein>
<keyword evidence="2" id="KW-1185">Reference proteome</keyword>
<accession>A0ACB9A0D6</accession>
<reference evidence="1 2" key="2">
    <citation type="journal article" date="2022" name="Mol. Ecol. Resour.">
        <title>The genomes of chicory, endive, great burdock and yacon provide insights into Asteraceae paleo-polyploidization history and plant inulin production.</title>
        <authorList>
            <person name="Fan W."/>
            <person name="Wang S."/>
            <person name="Wang H."/>
            <person name="Wang A."/>
            <person name="Jiang F."/>
            <person name="Liu H."/>
            <person name="Zhao H."/>
            <person name="Xu D."/>
            <person name="Zhang Y."/>
        </authorList>
    </citation>
    <scope>NUCLEOTIDE SEQUENCE [LARGE SCALE GENOMIC DNA]</scope>
    <source>
        <strain evidence="2">cv. Niubang</strain>
    </source>
</reference>
<evidence type="ECO:0000313" key="2">
    <source>
        <dbReference type="Proteomes" id="UP001055879"/>
    </source>
</evidence>
<name>A0ACB9A0D6_ARCLA</name>
<reference evidence="2" key="1">
    <citation type="journal article" date="2022" name="Mol. Ecol. Resour.">
        <title>The genomes of chicory, endive, great burdock and yacon provide insights into Asteraceae palaeo-polyploidization history and plant inulin production.</title>
        <authorList>
            <person name="Fan W."/>
            <person name="Wang S."/>
            <person name="Wang H."/>
            <person name="Wang A."/>
            <person name="Jiang F."/>
            <person name="Liu H."/>
            <person name="Zhao H."/>
            <person name="Xu D."/>
            <person name="Zhang Y."/>
        </authorList>
    </citation>
    <scope>NUCLEOTIDE SEQUENCE [LARGE SCALE GENOMIC DNA]</scope>
    <source>
        <strain evidence="2">cv. Niubang</strain>
    </source>
</reference>
<proteinExistence type="predicted"/>
<organism evidence="1 2">
    <name type="scientific">Arctium lappa</name>
    <name type="common">Greater burdock</name>
    <name type="synonym">Lappa major</name>
    <dbReference type="NCBI Taxonomy" id="4217"/>
    <lineage>
        <taxon>Eukaryota</taxon>
        <taxon>Viridiplantae</taxon>
        <taxon>Streptophyta</taxon>
        <taxon>Embryophyta</taxon>
        <taxon>Tracheophyta</taxon>
        <taxon>Spermatophyta</taxon>
        <taxon>Magnoliopsida</taxon>
        <taxon>eudicotyledons</taxon>
        <taxon>Gunneridae</taxon>
        <taxon>Pentapetalae</taxon>
        <taxon>asterids</taxon>
        <taxon>campanulids</taxon>
        <taxon>Asterales</taxon>
        <taxon>Asteraceae</taxon>
        <taxon>Carduoideae</taxon>
        <taxon>Cardueae</taxon>
        <taxon>Arctiinae</taxon>
        <taxon>Arctium</taxon>
    </lineage>
</organism>
<evidence type="ECO:0000313" key="1">
    <source>
        <dbReference type="EMBL" id="KAI3703016.1"/>
    </source>
</evidence>
<comment type="caution">
    <text evidence="1">The sequence shown here is derived from an EMBL/GenBank/DDBJ whole genome shotgun (WGS) entry which is preliminary data.</text>
</comment>
<sequence length="1776" mass="195256">MSKESIETKRKVNNGSFRSIFMHADGVDVFLMAIGFLGSVGDGFSTPLMLLVVSKIMNNIGNSSSVSMDVFTDKTNENAVNLCYVAIGILVVCFLEGYCWARTAERQASRLRSTYLKAVLRQEVAYFDLNATSTADIITSVSSDSLLIQEVISEKVPMLVSNVALFSGAYLVGFILLWRLTIVGLPFIIILVIPGLICTRILMNLSRKIREEYNKAGTVAEQAISSVRTVYSFAGENKAITEFAAALQGTMKLGLKQGLAKGVTIGSNGVVFGVWSFMAWYGSRLVMYHGARGGNVFAVTSVVAMGGLALGSGLSNVKYISDAMAASERIREVIKRVPEIDSDDPKGEILQRVSGEVEFKNVNFSYPSRPESVVFKDFNLKVPAGKTVALVGGSGSGKSTVIALLQRFYNPHGGEICVDGMRIDKLQLKWLRSQMGLVSQEPALFATTIKENILFGKEDAAMDEVIEAAKASNAHDFITQLPHAYDTQVGERGVQMSGGQKQRIAIARAIIKSPRILLLDEATSALDSESERVVQEALDQASVGRTTIVIAHRLSTIRNADVIAVVNNGEVVESGSHDELIRDENGSYTSLVRLQETKPHDEPANHYPPEPLSTRNHSSSSRRHSIVSRSSSVNSVDHGESPKLADQEFSVPSIKRLLAMNAPEWKEALFGSLGAILYGAVQPAYSFAMGSMISVFFLTDHDEIKHKTMIYVLCFAGLGVFSVVINIVQHYNFAAMGEHLTKRVRERMLSKILTFEIGWFDLDANSSGAICSRLAKDASVVRSLVGDRIGLLIQTFSTVTIACTVGLVIAWRLALVMIAVQPIIIICYYCRGVLLKNMSQKAVKSQDGSSKLAAEAVSNLRTVTAFSSQARILEMFHETQKAPMREGARQAWYAGIGLAVSSSLMTCSWALDFWFGGKLISDGHLTAKTFFQTFMVLVSTGRVIADAGTMTNDLAKGSDAVSSVFAVLDRCTMIEPDDSDGKKPENITGRVELRDVYFVYPARPDIMIFNGLSIKIEAGKSTALVGQSGSGKSTIIGLIERFYDPMKGVVKVDGRDIRSYNLRSLRKYIALVSQEPTLFAGTIRENIIYGASGEVTESDIIEAARAANAHDFISGLKDSYDTWCGDRGVQLSGGQKQRVAIARAILKNPTILLLDEATSALDSQSEKVVQEALERMMVGRTSVVVAHRLSTVQSCDTIAVLEKGKVLEKGNHGSLLAKGPTGAYYALVQLRLLSTNRASNICATMELCSSASPTSFYLKCCVVSPPISSISLSNSFRPTTRFTSLRISHDCRQLSNSPRKLSICARASAPPAVNDTVKEPLPADLVVQETQEPNCRIRLSIEVPSIICEDCHKRVINEFMKKAKVPGFRPGKKVPESILVSYIGKDGVQKAIVESILKRTLPHAMSSVDGRALKDSIRITTTFSDMEKTYSSLNILRYELIVDVAPEVKWVPEDGYKNLKIVVELDSEIDAKTAADRELRRRYKSLSTMRIVINRGLQVGDVAVLDISATTAEQDGSEVKNVPAAESKGFHFDTEDGDRVIPGFLDSIIGIQGGETKSFPLVFPESWKQEDLRGLPCQFTVECKELFYRELPEMDDAIADKLLPGCSSIEQVKESLLERCLELEQTAKDQATDNAILDQLRKMIQVDIPQTLFEEQGRQLYGARLLQIQENMKLNEEQLATLSGPKAVREYLENQRENIENIIKQNLAVGDIFKRENLQFSTDELVKEVENSVAEFKKHKQEYDEESIQEQVQEILEGAKVLEWLRENADIEYVTK</sequence>